<protein>
    <submittedName>
        <fullName evidence="1">DUF771 domain-containing protein</fullName>
    </submittedName>
</protein>
<evidence type="ECO:0000313" key="3">
    <source>
        <dbReference type="EMBL" id="GBF01682.1"/>
    </source>
</evidence>
<name>A0AAD0TRY9_9LACO</name>
<dbReference type="RefSeq" id="WP_056988245.1">
    <property type="nucleotide sequence ID" value="NZ_BDOR01000004.1"/>
</dbReference>
<reference evidence="1 5" key="2">
    <citation type="submission" date="2018-10" db="EMBL/GenBank/DDBJ databases">
        <title>Genome seuquencing of Lactobacillus species.</title>
        <authorList>
            <person name="Baek C."/>
            <person name="Yi H."/>
        </authorList>
    </citation>
    <scope>NUCLEOTIDE SEQUENCE [LARGE SCALE GENOMIC DNA]</scope>
    <source>
        <strain evidence="1 5">DSM 10667</strain>
    </source>
</reference>
<evidence type="ECO:0000313" key="1">
    <source>
        <dbReference type="EMBL" id="AYJ38893.1"/>
    </source>
</evidence>
<dbReference type="EMBL" id="BDOR01000004">
    <property type="protein sequence ID" value="GBF01682.1"/>
    <property type="molecule type" value="Genomic_DNA"/>
</dbReference>
<accession>A0AAD0TRY9</accession>
<dbReference type="Proteomes" id="UP000236162">
    <property type="component" value="Unassembled WGS sequence"/>
</dbReference>
<dbReference type="InterPro" id="IPR008489">
    <property type="entry name" value="DUF771"/>
</dbReference>
<sequence length="107" mass="12806">MKQVLQVTVPVQIPDSMKLIPDDMHGFEGESLIGRTWTSKDLRKWCGNKSWGWILDNIIYNPKYSREIGYMEQHHQLIHRGVKGSPWRFKARVMAEFLDRHWEELPW</sequence>
<dbReference type="AlphaFoldDB" id="A0AAD0TRY9"/>
<organism evidence="1 5">
    <name type="scientific">Lactiplantibacillus paraplantarum</name>
    <dbReference type="NCBI Taxonomy" id="60520"/>
    <lineage>
        <taxon>Bacteria</taxon>
        <taxon>Bacillati</taxon>
        <taxon>Bacillota</taxon>
        <taxon>Bacilli</taxon>
        <taxon>Lactobacillales</taxon>
        <taxon>Lactobacillaceae</taxon>
        <taxon>Lactiplantibacillus</taxon>
    </lineage>
</organism>
<dbReference type="EMBL" id="CP032744">
    <property type="protein sequence ID" value="AYJ38947.1"/>
    <property type="molecule type" value="Genomic_DNA"/>
</dbReference>
<reference evidence="3 4" key="1">
    <citation type="submission" date="2017-04" db="EMBL/GenBank/DDBJ databases">
        <title>In vitro and in silico characterization of Lactobacillus paraplantarum D2-1, a starter culture for soymilk fermentation.</title>
        <authorList>
            <person name="Endo A."/>
            <person name="Sasaki F."/>
            <person name="Maeno S."/>
            <person name="Kanesaki Y."/>
            <person name="Kubota E."/>
            <person name="Torres G.A."/>
            <person name="Tomita S."/>
            <person name="Nakagawa J."/>
        </authorList>
    </citation>
    <scope>NUCLEOTIDE SEQUENCE [LARGE SCALE GENOMIC DNA]</scope>
    <source>
        <strain evidence="3 4">D2-1</strain>
    </source>
</reference>
<keyword evidence="4" id="KW-1185">Reference proteome</keyword>
<proteinExistence type="predicted"/>
<evidence type="ECO:0000313" key="2">
    <source>
        <dbReference type="EMBL" id="AYJ38947.1"/>
    </source>
</evidence>
<evidence type="ECO:0000313" key="5">
    <source>
        <dbReference type="Proteomes" id="UP000277896"/>
    </source>
</evidence>
<dbReference type="EMBL" id="CP032744">
    <property type="protein sequence ID" value="AYJ38893.1"/>
    <property type="molecule type" value="Genomic_DNA"/>
</dbReference>
<evidence type="ECO:0000313" key="4">
    <source>
        <dbReference type="Proteomes" id="UP000236162"/>
    </source>
</evidence>
<dbReference type="Pfam" id="PF05595">
    <property type="entry name" value="DUF771"/>
    <property type="match status" value="1"/>
</dbReference>
<gene>
    <name evidence="1" type="ORF">LP667_08710</name>
    <name evidence="2" type="ORF">LP667_09005</name>
    <name evidence="3" type="ORF">LPPLD21_01214</name>
</gene>
<dbReference type="Proteomes" id="UP000277896">
    <property type="component" value="Chromosome"/>
</dbReference>